<organism evidence="1 2">
    <name type="scientific">Acaulospora colombiana</name>
    <dbReference type="NCBI Taxonomy" id="27376"/>
    <lineage>
        <taxon>Eukaryota</taxon>
        <taxon>Fungi</taxon>
        <taxon>Fungi incertae sedis</taxon>
        <taxon>Mucoromycota</taxon>
        <taxon>Glomeromycotina</taxon>
        <taxon>Glomeromycetes</taxon>
        <taxon>Diversisporales</taxon>
        <taxon>Acaulosporaceae</taxon>
        <taxon>Acaulospora</taxon>
    </lineage>
</organism>
<comment type="caution">
    <text evidence="1">The sequence shown here is derived from an EMBL/GenBank/DDBJ whole genome shotgun (WGS) entry which is preliminary data.</text>
</comment>
<evidence type="ECO:0000313" key="2">
    <source>
        <dbReference type="Proteomes" id="UP000789525"/>
    </source>
</evidence>
<proteinExistence type="predicted"/>
<sequence>LALLAISIERIDNLSSQIAVSIHIEDHMMSQEGEGYVKVGRTNKARNELAITSNLSQD</sequence>
<evidence type="ECO:0000313" key="1">
    <source>
        <dbReference type="EMBL" id="CAG8747066.1"/>
    </source>
</evidence>
<dbReference type="EMBL" id="CAJVPT010051015">
    <property type="protein sequence ID" value="CAG8747066.1"/>
    <property type="molecule type" value="Genomic_DNA"/>
</dbReference>
<reference evidence="1" key="1">
    <citation type="submission" date="2021-06" db="EMBL/GenBank/DDBJ databases">
        <authorList>
            <person name="Kallberg Y."/>
            <person name="Tangrot J."/>
            <person name="Rosling A."/>
        </authorList>
    </citation>
    <scope>NUCLEOTIDE SEQUENCE</scope>
    <source>
        <strain evidence="1">CL356</strain>
    </source>
</reference>
<feature type="non-terminal residue" evidence="1">
    <location>
        <position position="1"/>
    </location>
</feature>
<name>A0ACA9QEZ4_9GLOM</name>
<accession>A0ACA9QEZ4</accession>
<dbReference type="Proteomes" id="UP000789525">
    <property type="component" value="Unassembled WGS sequence"/>
</dbReference>
<keyword evidence="2" id="KW-1185">Reference proteome</keyword>
<protein>
    <submittedName>
        <fullName evidence="1">9112_t:CDS:1</fullName>
    </submittedName>
</protein>
<gene>
    <name evidence="1" type="ORF">ACOLOM_LOCUS12505</name>
</gene>